<dbReference type="Proteomes" id="UP000325315">
    <property type="component" value="Unassembled WGS sequence"/>
</dbReference>
<organism evidence="1 2">
    <name type="scientific">Gossypium australe</name>
    <dbReference type="NCBI Taxonomy" id="47621"/>
    <lineage>
        <taxon>Eukaryota</taxon>
        <taxon>Viridiplantae</taxon>
        <taxon>Streptophyta</taxon>
        <taxon>Embryophyta</taxon>
        <taxon>Tracheophyta</taxon>
        <taxon>Spermatophyta</taxon>
        <taxon>Magnoliopsida</taxon>
        <taxon>eudicotyledons</taxon>
        <taxon>Gunneridae</taxon>
        <taxon>Pentapetalae</taxon>
        <taxon>rosids</taxon>
        <taxon>malvids</taxon>
        <taxon>Malvales</taxon>
        <taxon>Malvaceae</taxon>
        <taxon>Malvoideae</taxon>
        <taxon>Gossypium</taxon>
    </lineage>
</organism>
<reference evidence="2" key="1">
    <citation type="journal article" date="2019" name="Plant Biotechnol. J.">
        <title>Genome sequencing of the Australian wild diploid species Gossypium australe highlights disease resistance and delayed gland morphogenesis.</title>
        <authorList>
            <person name="Cai Y."/>
            <person name="Cai X."/>
            <person name="Wang Q."/>
            <person name="Wang P."/>
            <person name="Zhang Y."/>
            <person name="Cai C."/>
            <person name="Xu Y."/>
            <person name="Wang K."/>
            <person name="Zhou Z."/>
            <person name="Wang C."/>
            <person name="Geng S."/>
            <person name="Li B."/>
            <person name="Dong Q."/>
            <person name="Hou Y."/>
            <person name="Wang H."/>
            <person name="Ai P."/>
            <person name="Liu Z."/>
            <person name="Yi F."/>
            <person name="Sun M."/>
            <person name="An G."/>
            <person name="Cheng J."/>
            <person name="Zhang Y."/>
            <person name="Shi Q."/>
            <person name="Xie Y."/>
            <person name="Shi X."/>
            <person name="Chang Y."/>
            <person name="Huang F."/>
            <person name="Chen Y."/>
            <person name="Hong S."/>
            <person name="Mi L."/>
            <person name="Sun Q."/>
            <person name="Zhang L."/>
            <person name="Zhou B."/>
            <person name="Peng R."/>
            <person name="Zhang X."/>
            <person name="Liu F."/>
        </authorList>
    </citation>
    <scope>NUCLEOTIDE SEQUENCE [LARGE SCALE GENOMIC DNA]</scope>
    <source>
        <strain evidence="2">cv. PA1801</strain>
    </source>
</reference>
<dbReference type="EMBL" id="SMMG02000001">
    <property type="protein sequence ID" value="KAA3486965.1"/>
    <property type="molecule type" value="Genomic_DNA"/>
</dbReference>
<keyword evidence="2" id="KW-1185">Reference proteome</keyword>
<name>A0A5B6X1T1_9ROSI</name>
<protein>
    <submittedName>
        <fullName evidence="1">Uncharacterized protein</fullName>
    </submittedName>
</protein>
<evidence type="ECO:0000313" key="1">
    <source>
        <dbReference type="EMBL" id="KAA3486965.1"/>
    </source>
</evidence>
<sequence>MKEALTFRRANLASIKDSSMFSGCKCEYEGSYIGRLVEDGKNWRNGGMNGLKGDSREFGGIVKWKSIAPSRQRHVNDIQVLRGDTM</sequence>
<dbReference type="AlphaFoldDB" id="A0A5B6X1T1"/>
<gene>
    <name evidence="1" type="ORF">EPI10_030823</name>
</gene>
<comment type="caution">
    <text evidence="1">The sequence shown here is derived from an EMBL/GenBank/DDBJ whole genome shotgun (WGS) entry which is preliminary data.</text>
</comment>
<evidence type="ECO:0000313" key="2">
    <source>
        <dbReference type="Proteomes" id="UP000325315"/>
    </source>
</evidence>
<accession>A0A5B6X1T1</accession>
<proteinExistence type="predicted"/>